<dbReference type="AlphaFoldDB" id="A0A976ME05"/>
<accession>A0A976ME05</accession>
<protein>
    <submittedName>
        <fullName evidence="1">Uncharacterized protein</fullName>
    </submittedName>
</protein>
<sequence>MELKLESYGFSDDRVLRYLNGAIIKETPVQHYFTLKDKLQNEIKKENVEEDVEVDSKFISELDKLNCSNWNLPASTICMASTISMQKEFPLEWDESKLDQINGYNTLTKIKGIFDSLANKKLQLSHTVSRQESKTLKYSIFNRNEKLDELSEKSAQMAEKLMKSLNLQMKYLEIIKQIKKEFKVLVSHRNPVDLSTLDVDYPTSFSINVLFYDVTYHVAKAGLFNYNIFTQFEDREVSKYDIEWNAQENVWELWEGHSASPFSPQMGLISYYESEELLTRLTFPQSISHFIEENYVLSINGSELPLYKDTTNKIMYHLRRARSCLIDRFIYCVLCQYCYSSVKLGKYFVKIGESRVFIKYITSETLYLVCEGVDVEISYRPGGKEEVGEAIWKLLVAKLRDLHIHNWKRQRFMLNNKVENLLGEFLKYSIKLIRYKNRANNGG</sequence>
<evidence type="ECO:0000313" key="2">
    <source>
        <dbReference type="Proteomes" id="UP000244811"/>
    </source>
</evidence>
<dbReference type="EMBL" id="CP056072">
    <property type="protein sequence ID" value="UKK02593.2"/>
    <property type="molecule type" value="Genomic_DNA"/>
</dbReference>
<dbReference type="Proteomes" id="UP000244811">
    <property type="component" value="Chromosome 4"/>
</dbReference>
<gene>
    <name evidence="1" type="ORF">MACK_002686</name>
</gene>
<organism evidence="1 2">
    <name type="scientific">Theileria orientalis</name>
    <dbReference type="NCBI Taxonomy" id="68886"/>
    <lineage>
        <taxon>Eukaryota</taxon>
        <taxon>Sar</taxon>
        <taxon>Alveolata</taxon>
        <taxon>Apicomplexa</taxon>
        <taxon>Aconoidasida</taxon>
        <taxon>Piroplasmida</taxon>
        <taxon>Theileriidae</taxon>
        <taxon>Theileria</taxon>
    </lineage>
</organism>
<name>A0A976ME05_THEOR</name>
<evidence type="ECO:0000313" key="1">
    <source>
        <dbReference type="EMBL" id="UKK02593.2"/>
    </source>
</evidence>
<reference evidence="1" key="1">
    <citation type="submission" date="2022-07" db="EMBL/GenBank/DDBJ databases">
        <title>Evaluation of T. orientalis genome assembly methods using nanopore sequencing and analysis of variation between genomes.</title>
        <authorList>
            <person name="Yam J."/>
            <person name="Micallef M.L."/>
            <person name="Liu M."/>
            <person name="Djordjevic S.P."/>
            <person name="Bogema D.R."/>
            <person name="Jenkins C."/>
        </authorList>
    </citation>
    <scope>NUCLEOTIDE SEQUENCE</scope>
    <source>
        <strain evidence="1">Goon Nure</strain>
    </source>
</reference>
<proteinExistence type="predicted"/>